<dbReference type="PRINTS" id="PR00105">
    <property type="entry name" value="C5METTRFRASE"/>
</dbReference>
<dbReference type="Gene3D" id="2.30.30.490">
    <property type="match status" value="1"/>
</dbReference>
<dbReference type="GO" id="GO:0044027">
    <property type="term" value="P:negative regulation of gene expression via chromosomal CpG island methylation"/>
    <property type="evidence" value="ECO:0007669"/>
    <property type="project" value="TreeGrafter"/>
</dbReference>
<feature type="domain" description="BAH" evidence="10">
    <location>
        <begin position="394"/>
        <end position="517"/>
    </location>
</feature>
<dbReference type="GO" id="GO:0032259">
    <property type="term" value="P:methylation"/>
    <property type="evidence" value="ECO:0007669"/>
    <property type="project" value="UniProtKB-KW"/>
</dbReference>
<dbReference type="GO" id="GO:0003682">
    <property type="term" value="F:chromatin binding"/>
    <property type="evidence" value="ECO:0007669"/>
    <property type="project" value="InterPro"/>
</dbReference>
<dbReference type="Gene3D" id="3.40.50.150">
    <property type="entry name" value="Vaccinia Virus protein VP39"/>
    <property type="match status" value="1"/>
</dbReference>
<dbReference type="InterPro" id="IPR001525">
    <property type="entry name" value="C5_MeTfrase"/>
</dbReference>
<dbReference type="GO" id="GO:0005634">
    <property type="term" value="C:nucleus"/>
    <property type="evidence" value="ECO:0007669"/>
    <property type="project" value="UniProtKB-SubCell"/>
</dbReference>
<evidence type="ECO:0000256" key="1">
    <source>
        <dbReference type="ARBA" id="ARBA00004123"/>
    </source>
</evidence>
<dbReference type="Proteomes" id="UP001215598">
    <property type="component" value="Unassembled WGS sequence"/>
</dbReference>
<evidence type="ECO:0000256" key="4">
    <source>
        <dbReference type="ARBA" id="ARBA00022679"/>
    </source>
</evidence>
<reference evidence="11" key="1">
    <citation type="submission" date="2023-03" db="EMBL/GenBank/DDBJ databases">
        <title>Massive genome expansion in bonnet fungi (Mycena s.s.) driven by repeated elements and novel gene families across ecological guilds.</title>
        <authorList>
            <consortium name="Lawrence Berkeley National Laboratory"/>
            <person name="Harder C.B."/>
            <person name="Miyauchi S."/>
            <person name="Viragh M."/>
            <person name="Kuo A."/>
            <person name="Thoen E."/>
            <person name="Andreopoulos B."/>
            <person name="Lu D."/>
            <person name="Skrede I."/>
            <person name="Drula E."/>
            <person name="Henrissat B."/>
            <person name="Morin E."/>
            <person name="Kohler A."/>
            <person name="Barry K."/>
            <person name="LaButti K."/>
            <person name="Morin E."/>
            <person name="Salamov A."/>
            <person name="Lipzen A."/>
            <person name="Mereny Z."/>
            <person name="Hegedus B."/>
            <person name="Baldrian P."/>
            <person name="Stursova M."/>
            <person name="Weitz H."/>
            <person name="Taylor A."/>
            <person name="Grigoriev I.V."/>
            <person name="Nagy L.G."/>
            <person name="Martin F."/>
            <person name="Kauserud H."/>
        </authorList>
    </citation>
    <scope>NUCLEOTIDE SEQUENCE</scope>
    <source>
        <strain evidence="11">CBHHK182m</strain>
    </source>
</reference>
<protein>
    <recommendedName>
        <fullName evidence="2">DNA (cytosine-5-)-methyltransferase</fullName>
        <ecNumber evidence="2">2.1.1.37</ecNumber>
    </recommendedName>
</protein>
<evidence type="ECO:0000256" key="2">
    <source>
        <dbReference type="ARBA" id="ARBA00011975"/>
    </source>
</evidence>
<evidence type="ECO:0000313" key="11">
    <source>
        <dbReference type="EMBL" id="KAJ7724211.1"/>
    </source>
</evidence>
<feature type="region of interest" description="Disordered" evidence="9">
    <location>
        <begin position="27"/>
        <end position="79"/>
    </location>
</feature>
<dbReference type="EMBL" id="JARKIB010000204">
    <property type="protein sequence ID" value="KAJ7724211.1"/>
    <property type="molecule type" value="Genomic_DNA"/>
</dbReference>
<keyword evidence="5 8" id="KW-0949">S-adenosyl-L-methionine</keyword>
<keyword evidence="6" id="KW-0238">DNA-binding</keyword>
<dbReference type="InterPro" id="IPR043151">
    <property type="entry name" value="BAH_sf"/>
</dbReference>
<dbReference type="AlphaFoldDB" id="A0AAD7HNE6"/>
<keyword evidence="4 8" id="KW-0808">Transferase</keyword>
<evidence type="ECO:0000256" key="8">
    <source>
        <dbReference type="PROSITE-ProRule" id="PRU01016"/>
    </source>
</evidence>
<dbReference type="PROSITE" id="PS51679">
    <property type="entry name" value="SAM_MT_C5"/>
    <property type="match status" value="1"/>
</dbReference>
<evidence type="ECO:0000256" key="7">
    <source>
        <dbReference type="ARBA" id="ARBA00023242"/>
    </source>
</evidence>
<feature type="region of interest" description="Disordered" evidence="9">
    <location>
        <begin position="273"/>
        <end position="297"/>
    </location>
</feature>
<dbReference type="PANTHER" id="PTHR10629">
    <property type="entry name" value="CYTOSINE-SPECIFIC METHYLTRANSFERASE"/>
    <property type="match status" value="1"/>
</dbReference>
<evidence type="ECO:0000256" key="6">
    <source>
        <dbReference type="ARBA" id="ARBA00023125"/>
    </source>
</evidence>
<feature type="active site" evidence="8">
    <location>
        <position position="837"/>
    </location>
</feature>
<evidence type="ECO:0000256" key="3">
    <source>
        <dbReference type="ARBA" id="ARBA00022603"/>
    </source>
</evidence>
<keyword evidence="7" id="KW-0539">Nucleus</keyword>
<dbReference type="InterPro" id="IPR029063">
    <property type="entry name" value="SAM-dependent_MTases_sf"/>
</dbReference>
<evidence type="ECO:0000256" key="5">
    <source>
        <dbReference type="ARBA" id="ARBA00022691"/>
    </source>
</evidence>
<dbReference type="Pfam" id="PF00145">
    <property type="entry name" value="DNA_methylase"/>
    <property type="match status" value="1"/>
</dbReference>
<evidence type="ECO:0000259" key="10">
    <source>
        <dbReference type="SMART" id="SM00439"/>
    </source>
</evidence>
<dbReference type="Gene3D" id="3.90.120.10">
    <property type="entry name" value="DNA Methylase, subunit A, domain 2"/>
    <property type="match status" value="1"/>
</dbReference>
<dbReference type="SUPFAM" id="SSF53335">
    <property type="entry name" value="S-adenosyl-L-methionine-dependent methyltransferases"/>
    <property type="match status" value="1"/>
</dbReference>
<feature type="compositionally biased region" description="Low complexity" evidence="9">
    <location>
        <begin position="27"/>
        <end position="41"/>
    </location>
</feature>
<dbReference type="PANTHER" id="PTHR10629:SF52">
    <property type="entry name" value="DNA (CYTOSINE-5)-METHYLTRANSFERASE 1"/>
    <property type="match status" value="1"/>
</dbReference>
<feature type="region of interest" description="Disordered" evidence="9">
    <location>
        <begin position="141"/>
        <end position="162"/>
    </location>
</feature>
<comment type="similarity">
    <text evidence="8">Belongs to the class I-like SAM-binding methyltransferase superfamily. C5-methyltransferase family.</text>
</comment>
<dbReference type="GO" id="GO:0003886">
    <property type="term" value="F:DNA (cytosine-5-)-methyltransferase activity"/>
    <property type="evidence" value="ECO:0007669"/>
    <property type="project" value="UniProtKB-EC"/>
</dbReference>
<proteinExistence type="inferred from homology"/>
<evidence type="ECO:0000256" key="9">
    <source>
        <dbReference type="SAM" id="MobiDB-lite"/>
    </source>
</evidence>
<keyword evidence="3 8" id="KW-0489">Methyltransferase</keyword>
<accession>A0AAD7HNE6</accession>
<comment type="caution">
    <text evidence="11">The sequence shown here is derived from an EMBL/GenBank/DDBJ whole genome shotgun (WGS) entry which is preliminary data.</text>
</comment>
<name>A0AAD7HNE6_9AGAR</name>
<dbReference type="InterPro" id="IPR001025">
    <property type="entry name" value="BAH_dom"/>
</dbReference>
<comment type="subcellular location">
    <subcellularLocation>
        <location evidence="1">Nucleus</location>
    </subcellularLocation>
</comment>
<dbReference type="SMART" id="SM00439">
    <property type="entry name" value="BAH"/>
    <property type="match status" value="1"/>
</dbReference>
<sequence length="1213" mass="137097">MPPPRPSAWEVSFPEEAAAAALEALQILSPSGESSSPGSSPLKRKTGGDTNDGGAQQRVAKRSQRLPTAYYKPPRNIVNETAEYTAPGEDSEPGQKPTRVLHNYSIFDSAARNELVSLDLLESSEDNDRQFAAAGIVLLPDEDDEDFGQEDGAENGVDPGEEGDAEYVRLDNISLFPFEYFHDEPIFIETPAPSTRYKLHFLEYTAPRRVARAVLMNSKAQPGENLTDFLARVTEYTVEDLDEALPHIRQVLAEVGHGPGNWRKSALIQDLLRRNPSGQSRRRHQRVPGQQNPRRILGNPDLALLKPENQSSTHVTPLIAALAEGYFHEDLEVIGPRPRTPNRVEIETQKARDFQFLEACIARVRSQEIKASFAVERAEYEYGRRVEKATIGGEEYKTGDFVVIRKGHYRGVPAPVIFNIPDDAKLADYFWFARIIYFLVDSQKVHVQWLEHGSQIILQEFAHPQELFFNMLCEDQRVAWIGGKISVTYSNEPPRKHDQFFVRSIYDERDASFTSLDPEEMNRVVRKTPPENCLPCLRTRDYNRDLEWDILREKIGNEKANVGIKYQGHGYHIHEFFLYNATTGPANIGYIENIEHHRREQAPPKLHFTKVGRVAIDLKGVQVAEDGRNIYPERHLFLTGEKATILVTEVVRPIHVYAWTFFLNADELKRWVDYSPYNFYCSYRLPSLTAEPRAQSWALRTVVPKTLDICEFCPSEMYRQDLGEAEFDAEQASKEYTCLDLFGGTGAFSKAIAEGSGGCFKPTHLVEITPSAARTAQKNSPNLVTYCQDANVILRYCIKSAEGHDIEVPVQLWDNKTPVPRPLAPKTPMIIVAGLPCQSHSGLNMFRKAEDRKSNLILTAASYVDFFRPDFFFLENVPGFLRYNLLAEQAGRYRVEGGVEMGGLKLLIRALLEMRYQLRFSLLQAGHYGAPQNRVRFFLVAARHGLPLPAMPQPTHDFEVTNQLRMKLPYNHRQQVAPIRTTRGRAAHTGVSIEDAIGDLPLFDWKHPDSKNASPDLRKLQRERKQAGIPVLVCARDEAHCGFQGVVAYRHRPKTSFQREARERPVVDLQHYTRCLLPKTVERVITIPLEAGANFRSLPPSLNEWQFSNPGCQCLRMLTVREFARSQGFPDWFTFVSINDNVVTVCVVSRFIYLVPRCLTNGTLAAPSDRERRAVAGVAGTGTAAQSRVIRRLEEEEEDGRCRDGGVAAGSTV</sequence>
<dbReference type="GO" id="GO:0003677">
    <property type="term" value="F:DNA binding"/>
    <property type="evidence" value="ECO:0007669"/>
    <property type="project" value="UniProtKB-KW"/>
</dbReference>
<evidence type="ECO:0000313" key="12">
    <source>
        <dbReference type="Proteomes" id="UP001215598"/>
    </source>
</evidence>
<gene>
    <name evidence="11" type="ORF">B0H16DRAFT_1596750</name>
</gene>
<dbReference type="EC" id="2.1.1.37" evidence="2"/>
<organism evidence="11 12">
    <name type="scientific">Mycena metata</name>
    <dbReference type="NCBI Taxonomy" id="1033252"/>
    <lineage>
        <taxon>Eukaryota</taxon>
        <taxon>Fungi</taxon>
        <taxon>Dikarya</taxon>
        <taxon>Basidiomycota</taxon>
        <taxon>Agaricomycotina</taxon>
        <taxon>Agaricomycetes</taxon>
        <taxon>Agaricomycetidae</taxon>
        <taxon>Agaricales</taxon>
        <taxon>Marasmiineae</taxon>
        <taxon>Mycenaceae</taxon>
        <taxon>Mycena</taxon>
    </lineage>
</organism>
<dbReference type="InterPro" id="IPR050390">
    <property type="entry name" value="C5-Methyltransferase"/>
</dbReference>
<keyword evidence="12" id="KW-1185">Reference proteome</keyword>